<dbReference type="AlphaFoldDB" id="F2S2R4"/>
<dbReference type="Proteomes" id="UP000009172">
    <property type="component" value="Unassembled WGS sequence"/>
</dbReference>
<proteinExistence type="predicted"/>
<reference evidence="2" key="1">
    <citation type="journal article" date="2012" name="MBio">
        <title>Comparative genome analysis of Trichophyton rubrum and related dermatophytes reveals candidate genes involved in infection.</title>
        <authorList>
            <person name="Martinez D.A."/>
            <person name="Oliver B.G."/>
            <person name="Graeser Y."/>
            <person name="Goldberg J.M."/>
            <person name="Li W."/>
            <person name="Martinez-Rossi N.M."/>
            <person name="Monod M."/>
            <person name="Shelest E."/>
            <person name="Barton R.C."/>
            <person name="Birch E."/>
            <person name="Brakhage A.A."/>
            <person name="Chen Z."/>
            <person name="Gurr S.J."/>
            <person name="Heiman D."/>
            <person name="Heitman J."/>
            <person name="Kosti I."/>
            <person name="Rossi A."/>
            <person name="Saif S."/>
            <person name="Samalova M."/>
            <person name="Saunders C.W."/>
            <person name="Shea T."/>
            <person name="Summerbell R.C."/>
            <person name="Xu J."/>
            <person name="Young S."/>
            <person name="Zeng Q."/>
            <person name="Birren B.W."/>
            <person name="Cuomo C.A."/>
            <person name="White T.C."/>
        </authorList>
    </citation>
    <scope>NUCLEOTIDE SEQUENCE [LARGE SCALE GENOMIC DNA]</scope>
    <source>
        <strain evidence="2">CBS 112818</strain>
    </source>
</reference>
<name>F2S2R4_TRIT1</name>
<organism evidence="1 2">
    <name type="scientific">Trichophyton tonsurans (strain CBS 112818)</name>
    <name type="common">Scalp ringworm fungus</name>
    <dbReference type="NCBI Taxonomy" id="647933"/>
    <lineage>
        <taxon>Eukaryota</taxon>
        <taxon>Fungi</taxon>
        <taxon>Dikarya</taxon>
        <taxon>Ascomycota</taxon>
        <taxon>Pezizomycotina</taxon>
        <taxon>Eurotiomycetes</taxon>
        <taxon>Eurotiomycetidae</taxon>
        <taxon>Onygenales</taxon>
        <taxon>Arthrodermataceae</taxon>
        <taxon>Trichophyton</taxon>
    </lineage>
</organism>
<sequence>MSTQKSPLPSKVNEFASKLMKALRDIQEEEAVPKREVDINAGVEDKKRHDIDKTPSVHRSVVIYRLLILVLQSIVDSLDLKREIRPEELEAVLDKFSTEEVIRLQAITCQFCTDPALVKPPEDLSWFMFEPAAESMDRIRSLEGARTSWIVMTGHGETGREFVYKADKIRDKAIQLIRDLDKSNGCKAQSMPLPLQRTPKADEPSVSQSMQIYQGFPEEVECRKQVAIAKHEATAESHTQWSHKECNCQWNCSNNHSLELCMSCSLGHTNACAPATS</sequence>
<gene>
    <name evidence="1" type="ORF">TESG_05367</name>
</gene>
<dbReference type="EMBL" id="GG698505">
    <property type="protein sequence ID" value="EGD97863.1"/>
    <property type="molecule type" value="Genomic_DNA"/>
</dbReference>
<protein>
    <submittedName>
        <fullName evidence="1">Uncharacterized protein</fullName>
    </submittedName>
</protein>
<accession>F2S2R4</accession>
<evidence type="ECO:0000313" key="1">
    <source>
        <dbReference type="EMBL" id="EGD97863.1"/>
    </source>
</evidence>
<evidence type="ECO:0000313" key="2">
    <source>
        <dbReference type="Proteomes" id="UP000009172"/>
    </source>
</evidence>
<keyword evidence="2" id="KW-1185">Reference proteome</keyword>
<dbReference type="HOGENOM" id="CLU_1062415_0_0_1"/>